<dbReference type="GO" id="GO:0031138">
    <property type="term" value="P:negative regulation of conjugation with cellular fusion"/>
    <property type="evidence" value="ECO:0007669"/>
    <property type="project" value="EnsemblFungi"/>
</dbReference>
<evidence type="ECO:0000256" key="5">
    <source>
        <dbReference type="SAM" id="Coils"/>
    </source>
</evidence>
<dbReference type="InterPro" id="IPR001837">
    <property type="entry name" value="Adenylate_cyclase-assoc_CAP"/>
</dbReference>
<dbReference type="SMART" id="SM00673">
    <property type="entry name" value="CARP"/>
    <property type="match status" value="2"/>
</dbReference>
<dbReference type="InterPro" id="IPR018106">
    <property type="entry name" value="CAP_CS_N"/>
</dbReference>
<feature type="domain" description="C-CAP/cofactor C-like" evidence="7">
    <location>
        <begin position="369"/>
        <end position="508"/>
    </location>
</feature>
<evidence type="ECO:0000313" key="9">
    <source>
        <dbReference type="Proteomes" id="UP000243515"/>
    </source>
</evidence>
<dbReference type="GO" id="GO:0010619">
    <property type="term" value="P:adenylate cyclase-activating glucose-activated G protein-coupled receptor signaling pathway"/>
    <property type="evidence" value="ECO:0007669"/>
    <property type="project" value="EnsemblFungi"/>
</dbReference>
<gene>
    <name evidence="8" type="ORF">Egran_06080</name>
</gene>
<dbReference type="GO" id="GO:0008179">
    <property type="term" value="F:adenylate cyclase binding"/>
    <property type="evidence" value="ECO:0007669"/>
    <property type="project" value="EnsemblFungi"/>
</dbReference>
<dbReference type="Pfam" id="PF01213">
    <property type="entry name" value="CAP_N-CM"/>
    <property type="match status" value="1"/>
</dbReference>
<dbReference type="GO" id="GO:0019933">
    <property type="term" value="P:cAMP-mediated signaling"/>
    <property type="evidence" value="ECO:0007669"/>
    <property type="project" value="TreeGrafter"/>
</dbReference>
<feature type="compositionally biased region" description="Basic residues" evidence="6">
    <location>
        <begin position="357"/>
        <end position="371"/>
    </location>
</feature>
<dbReference type="PROSITE" id="PS01088">
    <property type="entry name" value="CAP_1"/>
    <property type="match status" value="1"/>
</dbReference>
<evidence type="ECO:0000256" key="2">
    <source>
        <dbReference type="ARBA" id="ARBA00054756"/>
    </source>
</evidence>
<feature type="compositionally biased region" description="Pro residues" evidence="6">
    <location>
        <begin position="272"/>
        <end position="283"/>
    </location>
</feature>
<evidence type="ECO:0000256" key="1">
    <source>
        <dbReference type="ARBA" id="ARBA00007659"/>
    </source>
</evidence>
<evidence type="ECO:0000256" key="6">
    <source>
        <dbReference type="SAM" id="MobiDB-lite"/>
    </source>
</evidence>
<sequence>MATGNHMHNLTTLIKRLEAATSRLEDTAATFENTNAATATPKAVATEPLELVPAPAPTPQVEPLPPKIEAFDALIKGDVRSFVDIGERIGGLIAEQSKAVLEAFQAERTFIYVTTKAKKPDQQPPELTTELQKASDTINNLLASNKGTPLRNHLSTVAEGSLALKWVSVQNPVDFLDEMVGTIEYWGNMVLREYKAKDTTHVQFIQAYYRIFKSLASYLRTHYPNGLTWNSQSDTDALEALRQIQSDAGSGKAAPPPPPPPPPPASTFSIPGGPPPPPPPPLMGGPLSTSSAPATDMSAVFAELNRGDTITSNLRKVDKSEMTHKNPSLRAGSTVPERSSSQGSVVSSLGKASVPGKKPKPNSMRVKRPPRKQLEGSKWLVENFDNQGDDIVEIGAQRNQSILISRCSKTIVKVSNKANAISIDNCNGLAIIIDSLVSSLEVIKSPNFAIQVNGVVPTLLLDQVDGATLYLSAESLGTEIFTSKCTNVNVLLPPKEEVDDDKECPIPEQIRSYVKDGVLVSEIVEHTV</sequence>
<feature type="coiled-coil region" evidence="5">
    <location>
        <begin position="7"/>
        <end position="34"/>
    </location>
</feature>
<organism evidence="8 9">
    <name type="scientific">Elaphomyces granulatus</name>
    <dbReference type="NCBI Taxonomy" id="519963"/>
    <lineage>
        <taxon>Eukaryota</taxon>
        <taxon>Fungi</taxon>
        <taxon>Dikarya</taxon>
        <taxon>Ascomycota</taxon>
        <taxon>Pezizomycotina</taxon>
        <taxon>Eurotiomycetes</taxon>
        <taxon>Eurotiomycetidae</taxon>
        <taxon>Eurotiales</taxon>
        <taxon>Elaphomycetaceae</taxon>
        <taxon>Elaphomyces</taxon>
    </lineage>
</organism>
<keyword evidence="9" id="KW-1185">Reference proteome</keyword>
<dbReference type="GO" id="GO:0035838">
    <property type="term" value="C:growing cell tip"/>
    <property type="evidence" value="ECO:0007669"/>
    <property type="project" value="EnsemblFungi"/>
</dbReference>
<dbReference type="InterPro" id="IPR036222">
    <property type="entry name" value="CAP_N_sf"/>
</dbReference>
<dbReference type="Gene3D" id="2.160.20.70">
    <property type="match status" value="1"/>
</dbReference>
<dbReference type="Proteomes" id="UP000243515">
    <property type="component" value="Unassembled WGS sequence"/>
</dbReference>
<dbReference type="Gene3D" id="1.25.40.330">
    <property type="entry name" value="Adenylate cyclase-associated CAP, N-terminal domain"/>
    <property type="match status" value="1"/>
</dbReference>
<dbReference type="OrthoDB" id="77251at2759"/>
<dbReference type="GO" id="GO:0030479">
    <property type="term" value="C:actin cortical patch"/>
    <property type="evidence" value="ECO:0007669"/>
    <property type="project" value="EnsemblFungi"/>
</dbReference>
<dbReference type="SUPFAM" id="SSF101278">
    <property type="entry name" value="N-terminal domain of adenylylcyclase associated protein, CAP"/>
    <property type="match status" value="1"/>
</dbReference>
<dbReference type="GO" id="GO:0000935">
    <property type="term" value="C:division septum"/>
    <property type="evidence" value="ECO:0007669"/>
    <property type="project" value="EnsemblFungi"/>
</dbReference>
<dbReference type="Pfam" id="PF08603">
    <property type="entry name" value="CAP_C"/>
    <property type="match status" value="1"/>
</dbReference>
<feature type="compositionally biased region" description="Basic and acidic residues" evidence="6">
    <location>
        <begin position="315"/>
        <end position="324"/>
    </location>
</feature>
<dbReference type="InterPro" id="IPR017901">
    <property type="entry name" value="C-CAP_CF_C-like"/>
</dbReference>
<dbReference type="GO" id="GO:0090141">
    <property type="term" value="P:positive regulation of mitochondrial fission"/>
    <property type="evidence" value="ECO:0007669"/>
    <property type="project" value="EnsemblFungi"/>
</dbReference>
<keyword evidence="5" id="KW-0175">Coiled coil</keyword>
<dbReference type="PANTHER" id="PTHR10652:SF0">
    <property type="entry name" value="ADENYLYL CYCLASE-ASSOCIATED PROTEIN"/>
    <property type="match status" value="1"/>
</dbReference>
<dbReference type="InterPro" id="IPR013912">
    <property type="entry name" value="Adenylate_cyclase-assoc_CAP_C"/>
</dbReference>
<dbReference type="GO" id="GO:0030308">
    <property type="term" value="P:negative regulation of cell growth"/>
    <property type="evidence" value="ECO:0007669"/>
    <property type="project" value="EnsemblFungi"/>
</dbReference>
<dbReference type="InterPro" id="IPR036223">
    <property type="entry name" value="CAP_C_sf"/>
</dbReference>
<proteinExistence type="inferred from homology"/>
<feature type="region of interest" description="Disordered" evidence="6">
    <location>
        <begin position="312"/>
        <end position="371"/>
    </location>
</feature>
<dbReference type="AlphaFoldDB" id="A0A232LPU4"/>
<dbReference type="Pfam" id="PF21938">
    <property type="entry name" value="CAP_N"/>
    <property type="match status" value="1"/>
</dbReference>
<feature type="region of interest" description="Disordered" evidence="6">
    <location>
        <begin position="247"/>
        <end position="293"/>
    </location>
</feature>
<evidence type="ECO:0000256" key="4">
    <source>
        <dbReference type="RuleBase" id="RU000647"/>
    </source>
</evidence>
<comment type="caution">
    <text evidence="8">The sequence shown here is derived from an EMBL/GenBank/DDBJ whole genome shotgun (WGS) entry which is preliminary data.</text>
</comment>
<dbReference type="PROSITE" id="PS51329">
    <property type="entry name" value="C_CAP_COFACTOR_C"/>
    <property type="match status" value="1"/>
</dbReference>
<dbReference type="EMBL" id="NPHW01006062">
    <property type="protein sequence ID" value="OXV06152.1"/>
    <property type="molecule type" value="Genomic_DNA"/>
</dbReference>
<name>A0A232LPU4_9EURO</name>
<dbReference type="GO" id="GO:0030042">
    <property type="term" value="P:actin filament depolymerization"/>
    <property type="evidence" value="ECO:0007669"/>
    <property type="project" value="EnsemblFungi"/>
</dbReference>
<dbReference type="SUPFAM" id="SSF69340">
    <property type="entry name" value="C-terminal domain of adenylylcyclase associated protein"/>
    <property type="match status" value="1"/>
</dbReference>
<comment type="function">
    <text evidence="2">The N-terminal domain binds to adenylyl cyclase, thereby enabling adenylyl cyclase to be activated by upstream regulatory signals, such as Ras. The C-terminal domain is required for normal cellular morphology and growth control.</text>
</comment>
<dbReference type="InterPro" id="IPR006599">
    <property type="entry name" value="CARP_motif"/>
</dbReference>
<reference evidence="8 9" key="1">
    <citation type="journal article" date="2015" name="Environ. Microbiol.">
        <title>Metagenome sequence of Elaphomyces granulatus from sporocarp tissue reveals Ascomycota ectomycorrhizal fingerprints of genome expansion and a Proteobacteria-rich microbiome.</title>
        <authorList>
            <person name="Quandt C.A."/>
            <person name="Kohler A."/>
            <person name="Hesse C.N."/>
            <person name="Sharpton T.J."/>
            <person name="Martin F."/>
            <person name="Spatafora J.W."/>
        </authorList>
    </citation>
    <scope>NUCLEOTIDE SEQUENCE [LARGE SCALE GENOMIC DNA]</scope>
    <source>
        <strain evidence="8 9">OSC145934</strain>
    </source>
</reference>
<dbReference type="InterPro" id="IPR016098">
    <property type="entry name" value="CAP/MinC_C"/>
</dbReference>
<dbReference type="GO" id="GO:0030833">
    <property type="term" value="P:regulation of actin filament polymerization"/>
    <property type="evidence" value="ECO:0007669"/>
    <property type="project" value="EnsemblFungi"/>
</dbReference>
<feature type="compositionally biased region" description="Low complexity" evidence="6">
    <location>
        <begin position="339"/>
        <end position="348"/>
    </location>
</feature>
<dbReference type="GO" id="GO:0042802">
    <property type="term" value="F:identical protein binding"/>
    <property type="evidence" value="ECO:0007669"/>
    <property type="project" value="EnsemblFungi"/>
</dbReference>
<evidence type="ECO:0000259" key="7">
    <source>
        <dbReference type="PROSITE" id="PS51329"/>
    </source>
</evidence>
<evidence type="ECO:0000313" key="8">
    <source>
        <dbReference type="EMBL" id="OXV06152.1"/>
    </source>
</evidence>
<dbReference type="PANTHER" id="PTHR10652">
    <property type="entry name" value="ADENYLYL CYCLASE-ASSOCIATED PROTEIN"/>
    <property type="match status" value="1"/>
</dbReference>
<dbReference type="GO" id="GO:0051014">
    <property type="term" value="P:actin filament severing"/>
    <property type="evidence" value="ECO:0007669"/>
    <property type="project" value="EnsemblFungi"/>
</dbReference>
<dbReference type="InterPro" id="IPR013992">
    <property type="entry name" value="Adenylate_cyclase-assoc_CAP_N"/>
</dbReference>
<dbReference type="FunFam" id="2.160.20.70:FF:000008">
    <property type="entry name" value="Adenylyl cyclase-associated protein"/>
    <property type="match status" value="1"/>
</dbReference>
<protein>
    <recommendedName>
        <fullName evidence="3 4">Adenylyl cyclase-associated protein</fullName>
    </recommendedName>
</protein>
<comment type="similarity">
    <text evidence="1 4">Belongs to the CAP family.</text>
</comment>
<dbReference type="GO" id="GO:0030836">
    <property type="term" value="P:positive regulation of actin filament depolymerization"/>
    <property type="evidence" value="ECO:0007669"/>
    <property type="project" value="EnsemblFungi"/>
</dbReference>
<evidence type="ECO:0000256" key="3">
    <source>
        <dbReference type="ARBA" id="ARBA00072052"/>
    </source>
</evidence>
<accession>A0A232LPU4</accession>
<dbReference type="InterPro" id="IPR053950">
    <property type="entry name" value="CAP_N"/>
</dbReference>
<dbReference type="GO" id="GO:0003779">
    <property type="term" value="F:actin binding"/>
    <property type="evidence" value="ECO:0007669"/>
    <property type="project" value="EnsemblFungi"/>
</dbReference>
<feature type="compositionally biased region" description="Pro residues" evidence="6">
    <location>
        <begin position="254"/>
        <end position="265"/>
    </location>
</feature>
<dbReference type="GO" id="GO:0007265">
    <property type="term" value="P:Ras protein signal transduction"/>
    <property type="evidence" value="ECO:0007669"/>
    <property type="project" value="EnsemblFungi"/>
</dbReference>
<dbReference type="FunFam" id="1.25.40.330:FF:000001">
    <property type="entry name" value="Adenylyl cyclase-associated protein"/>
    <property type="match status" value="1"/>
</dbReference>
<dbReference type="GO" id="GO:0046579">
    <property type="term" value="P:positive regulation of Ras protein signal transduction"/>
    <property type="evidence" value="ECO:0007669"/>
    <property type="project" value="EnsemblFungi"/>
</dbReference>